<sequence>MTVEVATEGDVIEVVKYANEQQIPFLAVNNAHGAITTVGRVKNGIMIWMRQLDSVQVGEDGHTATFGGGILDKAVTDALWAVGKQTVTGGCECVSVIGPGLGGGHGLLQARHGLVSDQFVSLNMVMADGTLEIIDHTHELWWALRGAGHNFGIVTSITSRIYDTKYPTWAFQNFTFTGDKVEALYSNINEHLLRNGTQPTDLFHYSFFSKNAAIDADSPAIFFYILQEGVDAVREAVVAPFLALEPFATFKGSGDYPELPGWIGWANAAATCQNSGLANTRFPIELQKYNVIAQRRVHDLLRSTMNEVPALNRSIILFEGYSQQGVKAIPSQDSAYPFRGSNLLVSPVVRFNENGEELTRKAKTLGEALRDILHEGEDNRHNIKRTYVNYAFGTESVEEIYGNEFWRQEKLLALKKKYDPDGKFSFYAPIS</sequence>
<evidence type="ECO:0000313" key="8">
    <source>
        <dbReference type="Proteomes" id="UP001140513"/>
    </source>
</evidence>
<dbReference type="InterPro" id="IPR016166">
    <property type="entry name" value="FAD-bd_PCMH"/>
</dbReference>
<protein>
    <recommendedName>
        <fullName evidence="6">FAD-binding PCMH-type domain-containing protein</fullName>
    </recommendedName>
</protein>
<dbReference type="PANTHER" id="PTHR42973">
    <property type="entry name" value="BINDING OXIDOREDUCTASE, PUTATIVE (AFU_ORTHOLOGUE AFUA_1G17690)-RELATED"/>
    <property type="match status" value="1"/>
</dbReference>
<dbReference type="AlphaFoldDB" id="A0A9W8XSU2"/>
<dbReference type="Proteomes" id="UP001140513">
    <property type="component" value="Unassembled WGS sequence"/>
</dbReference>
<dbReference type="InterPro" id="IPR016169">
    <property type="entry name" value="FAD-bd_PCMH_sub2"/>
</dbReference>
<evidence type="ECO:0000256" key="2">
    <source>
        <dbReference type="ARBA" id="ARBA00005466"/>
    </source>
</evidence>
<dbReference type="InterPro" id="IPR012951">
    <property type="entry name" value="BBE"/>
</dbReference>
<keyword evidence="5" id="KW-0560">Oxidoreductase</keyword>
<dbReference type="OrthoDB" id="9996127at2759"/>
<comment type="cofactor">
    <cofactor evidence="1">
        <name>FAD</name>
        <dbReference type="ChEBI" id="CHEBI:57692"/>
    </cofactor>
</comment>
<proteinExistence type="inferred from homology"/>
<dbReference type="RefSeq" id="XP_056075105.1">
    <property type="nucleotide sequence ID" value="XM_056211632.1"/>
</dbReference>
<comment type="similarity">
    <text evidence="2">Belongs to the oxygen-dependent FAD-linked oxidoreductase family.</text>
</comment>
<reference evidence="7" key="1">
    <citation type="submission" date="2022-10" db="EMBL/GenBank/DDBJ databases">
        <title>Tapping the CABI collections for fungal endophytes: first genome assemblies for Collariella, Neodidymelliopsis, Ascochyta clinopodiicola, Didymella pomorum, Didymosphaeria variabile, Neocosmospora piperis and Neocucurbitaria cava.</title>
        <authorList>
            <person name="Hill R."/>
        </authorList>
    </citation>
    <scope>NUCLEOTIDE SEQUENCE</scope>
    <source>
        <strain evidence="7">IMI 356815</strain>
    </source>
</reference>
<dbReference type="InterPro" id="IPR050416">
    <property type="entry name" value="FAD-linked_Oxidoreductase"/>
</dbReference>
<dbReference type="InterPro" id="IPR006094">
    <property type="entry name" value="Oxid_FAD_bind_N"/>
</dbReference>
<gene>
    <name evidence="7" type="ORF">N0V89_002826</name>
</gene>
<evidence type="ECO:0000256" key="4">
    <source>
        <dbReference type="ARBA" id="ARBA00022827"/>
    </source>
</evidence>
<evidence type="ECO:0000256" key="3">
    <source>
        <dbReference type="ARBA" id="ARBA00022630"/>
    </source>
</evidence>
<dbReference type="Gene3D" id="3.30.465.10">
    <property type="match status" value="1"/>
</dbReference>
<keyword evidence="3" id="KW-0285">Flavoprotein</keyword>
<accession>A0A9W8XSU2</accession>
<evidence type="ECO:0000259" key="6">
    <source>
        <dbReference type="PROSITE" id="PS51387"/>
    </source>
</evidence>
<evidence type="ECO:0000256" key="1">
    <source>
        <dbReference type="ARBA" id="ARBA00001974"/>
    </source>
</evidence>
<evidence type="ECO:0000313" key="7">
    <source>
        <dbReference type="EMBL" id="KAJ4358246.1"/>
    </source>
</evidence>
<feature type="domain" description="FAD-binding PCMH-type" evidence="6">
    <location>
        <begin position="1"/>
        <end position="164"/>
    </location>
</feature>
<comment type="caution">
    <text evidence="7">The sequence shown here is derived from an EMBL/GenBank/DDBJ whole genome shotgun (WGS) entry which is preliminary data.</text>
</comment>
<dbReference type="PANTHER" id="PTHR42973:SF9">
    <property type="entry name" value="FAD-BINDING PCMH-TYPE DOMAIN-CONTAINING PROTEIN-RELATED"/>
    <property type="match status" value="1"/>
</dbReference>
<dbReference type="GeneID" id="80906356"/>
<dbReference type="EMBL" id="JAPEUX010000002">
    <property type="protein sequence ID" value="KAJ4358246.1"/>
    <property type="molecule type" value="Genomic_DNA"/>
</dbReference>
<dbReference type="PROSITE" id="PS51387">
    <property type="entry name" value="FAD_PCMH"/>
    <property type="match status" value="1"/>
</dbReference>
<organism evidence="7 8">
    <name type="scientific">Didymosphaeria variabile</name>
    <dbReference type="NCBI Taxonomy" id="1932322"/>
    <lineage>
        <taxon>Eukaryota</taxon>
        <taxon>Fungi</taxon>
        <taxon>Dikarya</taxon>
        <taxon>Ascomycota</taxon>
        <taxon>Pezizomycotina</taxon>
        <taxon>Dothideomycetes</taxon>
        <taxon>Pleosporomycetidae</taxon>
        <taxon>Pleosporales</taxon>
        <taxon>Massarineae</taxon>
        <taxon>Didymosphaeriaceae</taxon>
        <taxon>Didymosphaeria</taxon>
    </lineage>
</organism>
<dbReference type="Gene3D" id="3.40.462.20">
    <property type="match status" value="1"/>
</dbReference>
<dbReference type="GO" id="GO:0016491">
    <property type="term" value="F:oxidoreductase activity"/>
    <property type="evidence" value="ECO:0007669"/>
    <property type="project" value="UniProtKB-KW"/>
</dbReference>
<dbReference type="GO" id="GO:0071949">
    <property type="term" value="F:FAD binding"/>
    <property type="evidence" value="ECO:0007669"/>
    <property type="project" value="InterPro"/>
</dbReference>
<keyword evidence="4" id="KW-0274">FAD</keyword>
<dbReference type="SUPFAM" id="SSF56176">
    <property type="entry name" value="FAD-binding/transporter-associated domain-like"/>
    <property type="match status" value="1"/>
</dbReference>
<dbReference type="Pfam" id="PF08031">
    <property type="entry name" value="BBE"/>
    <property type="match status" value="1"/>
</dbReference>
<evidence type="ECO:0000256" key="5">
    <source>
        <dbReference type="ARBA" id="ARBA00023002"/>
    </source>
</evidence>
<dbReference type="Pfam" id="PF01565">
    <property type="entry name" value="FAD_binding_4"/>
    <property type="match status" value="1"/>
</dbReference>
<keyword evidence="8" id="KW-1185">Reference proteome</keyword>
<dbReference type="InterPro" id="IPR036318">
    <property type="entry name" value="FAD-bd_PCMH-like_sf"/>
</dbReference>
<name>A0A9W8XSU2_9PLEO</name>